<evidence type="ECO:0000313" key="1">
    <source>
        <dbReference type="EMBL" id="GLH94894.1"/>
    </source>
</evidence>
<accession>A0ABQ5QL66</accession>
<sequence length="131" mass="14614">MGLLSRDQILGAEDRTFEEVDCPEWGGTVRLRSISGAERDGYEQGLIQQRGNSRQMNMRNARAKLIVLCAVDEAGRRMFSEQDVAALGKKNAKPLDRLFDACRRLSGLSEDDVDKLTEDFDETQGEDSTTA</sequence>
<dbReference type="Gene3D" id="3.30.2220.20">
    <property type="entry name" value="Phage tail assembly chaperone gp13-like"/>
    <property type="match status" value="1"/>
</dbReference>
<dbReference type="InterPro" id="IPR038556">
    <property type="entry name" value="TAC_Gp13-like_sf"/>
</dbReference>
<evidence type="ECO:0000313" key="2">
    <source>
        <dbReference type="Proteomes" id="UP001144280"/>
    </source>
</evidence>
<dbReference type="Proteomes" id="UP001144280">
    <property type="component" value="Unassembled WGS sequence"/>
</dbReference>
<gene>
    <name evidence="1" type="ORF">Pa4123_01660</name>
</gene>
<proteinExistence type="predicted"/>
<protein>
    <submittedName>
        <fullName evidence="1">Uncharacterized protein</fullName>
    </submittedName>
</protein>
<dbReference type="EMBL" id="BSDI01000001">
    <property type="protein sequence ID" value="GLH94894.1"/>
    <property type="molecule type" value="Genomic_DNA"/>
</dbReference>
<comment type="caution">
    <text evidence="1">The sequence shown here is derived from an EMBL/GenBank/DDBJ whole genome shotgun (WGS) entry which is preliminary data.</text>
</comment>
<dbReference type="RefSeq" id="WP_281891733.1">
    <property type="nucleotide sequence ID" value="NZ_BSDI01000001.1"/>
</dbReference>
<reference evidence="1" key="1">
    <citation type="submission" date="2022-12" db="EMBL/GenBank/DDBJ databases">
        <title>New Phytohabitans aurantiacus sp. RD004123 nov., an actinomycete isolated from soil.</title>
        <authorList>
            <person name="Triningsih D.W."/>
            <person name="Harunari E."/>
            <person name="Igarashi Y."/>
        </authorList>
    </citation>
    <scope>NUCLEOTIDE SEQUENCE</scope>
    <source>
        <strain evidence="1">RD004123</strain>
    </source>
</reference>
<name>A0ABQ5QL66_9ACTN</name>
<organism evidence="1 2">
    <name type="scientific">Phytohabitans aurantiacus</name>
    <dbReference type="NCBI Taxonomy" id="3016789"/>
    <lineage>
        <taxon>Bacteria</taxon>
        <taxon>Bacillati</taxon>
        <taxon>Actinomycetota</taxon>
        <taxon>Actinomycetes</taxon>
        <taxon>Micromonosporales</taxon>
        <taxon>Micromonosporaceae</taxon>
    </lineage>
</organism>
<keyword evidence="2" id="KW-1185">Reference proteome</keyword>